<dbReference type="Proteomes" id="UP001148838">
    <property type="component" value="Unassembled WGS sequence"/>
</dbReference>
<name>A0ABQ8SPJ4_PERAM</name>
<accession>A0ABQ8SPJ4</accession>
<gene>
    <name evidence="1" type="ORF">ANN_18267</name>
</gene>
<organism evidence="1 2">
    <name type="scientific">Periplaneta americana</name>
    <name type="common">American cockroach</name>
    <name type="synonym">Blatta americana</name>
    <dbReference type="NCBI Taxonomy" id="6978"/>
    <lineage>
        <taxon>Eukaryota</taxon>
        <taxon>Metazoa</taxon>
        <taxon>Ecdysozoa</taxon>
        <taxon>Arthropoda</taxon>
        <taxon>Hexapoda</taxon>
        <taxon>Insecta</taxon>
        <taxon>Pterygota</taxon>
        <taxon>Neoptera</taxon>
        <taxon>Polyneoptera</taxon>
        <taxon>Dictyoptera</taxon>
        <taxon>Blattodea</taxon>
        <taxon>Blattoidea</taxon>
        <taxon>Blattidae</taxon>
        <taxon>Blattinae</taxon>
        <taxon>Periplaneta</taxon>
    </lineage>
</organism>
<dbReference type="EMBL" id="JAJSOF020000023">
    <property type="protein sequence ID" value="KAJ4435651.1"/>
    <property type="molecule type" value="Genomic_DNA"/>
</dbReference>
<reference evidence="1 2" key="1">
    <citation type="journal article" date="2022" name="Allergy">
        <title>Genome assembly and annotation of Periplaneta americana reveal a comprehensive cockroach allergen profile.</title>
        <authorList>
            <person name="Wang L."/>
            <person name="Xiong Q."/>
            <person name="Saelim N."/>
            <person name="Wang L."/>
            <person name="Nong W."/>
            <person name="Wan A.T."/>
            <person name="Shi M."/>
            <person name="Liu X."/>
            <person name="Cao Q."/>
            <person name="Hui J.H.L."/>
            <person name="Sookrung N."/>
            <person name="Leung T.F."/>
            <person name="Tungtrongchitr A."/>
            <person name="Tsui S.K.W."/>
        </authorList>
    </citation>
    <scope>NUCLEOTIDE SEQUENCE [LARGE SCALE GENOMIC DNA]</scope>
    <source>
        <strain evidence="1">PWHHKU_190912</strain>
    </source>
</reference>
<comment type="caution">
    <text evidence="1">The sequence shown here is derived from an EMBL/GenBank/DDBJ whole genome shotgun (WGS) entry which is preliminary data.</text>
</comment>
<evidence type="ECO:0000313" key="2">
    <source>
        <dbReference type="Proteomes" id="UP001148838"/>
    </source>
</evidence>
<evidence type="ECO:0000313" key="1">
    <source>
        <dbReference type="EMBL" id="KAJ4435651.1"/>
    </source>
</evidence>
<proteinExistence type="predicted"/>
<keyword evidence="2" id="KW-1185">Reference proteome</keyword>
<sequence>MAGLCEGGNEPSGSLKAICKINKVAYCAIFVKLISVNYLKGEYAVFQVRESYLKIIKALFIAPIRE</sequence>
<protein>
    <submittedName>
        <fullName evidence="1">Uncharacterized protein</fullName>
    </submittedName>
</protein>